<accession>A0A6M2E421</accession>
<keyword evidence="1" id="KW-1133">Transmembrane helix</keyword>
<feature type="transmembrane region" description="Helical" evidence="1">
    <location>
        <begin position="20"/>
        <end position="53"/>
    </location>
</feature>
<protein>
    <submittedName>
        <fullName evidence="2">Putative secreted protein</fullName>
    </submittedName>
</protein>
<evidence type="ECO:0000256" key="1">
    <source>
        <dbReference type="SAM" id="Phobius"/>
    </source>
</evidence>
<organism evidence="2">
    <name type="scientific">Amblyomma tuberculatum</name>
    <dbReference type="NCBI Taxonomy" id="48802"/>
    <lineage>
        <taxon>Eukaryota</taxon>
        <taxon>Metazoa</taxon>
        <taxon>Ecdysozoa</taxon>
        <taxon>Arthropoda</taxon>
        <taxon>Chelicerata</taxon>
        <taxon>Arachnida</taxon>
        <taxon>Acari</taxon>
        <taxon>Parasitiformes</taxon>
        <taxon>Ixodida</taxon>
        <taxon>Ixodoidea</taxon>
        <taxon>Ixodidae</taxon>
        <taxon>Amblyomminae</taxon>
        <taxon>Amblyomma</taxon>
    </lineage>
</organism>
<dbReference type="EMBL" id="GIDH01000275">
    <property type="protein sequence ID" value="NOV52218.1"/>
    <property type="molecule type" value="Transcribed_RNA"/>
</dbReference>
<sequence>MAYHTNHEWAFKTRNCQLSLLTVLLYIVLCEVILSYMHFHIFVSLFSVTALFVSVAGQMKPFDCPYAHCELMNSCPIFADTSCTPHLKMLLLIAQHVFRK</sequence>
<keyword evidence="1" id="KW-0812">Transmembrane</keyword>
<evidence type="ECO:0000313" key="2">
    <source>
        <dbReference type="EMBL" id="NOV52218.1"/>
    </source>
</evidence>
<reference evidence="2" key="1">
    <citation type="submission" date="2019-12" db="EMBL/GenBank/DDBJ databases">
        <title>The sialotranscriptome of the gopher-tortoise tick, Amblyomma tuberculatum.</title>
        <authorList>
            <person name="Karim S."/>
            <person name="Andersen J."/>
            <person name="Kumar D."/>
            <person name="Adamson S."/>
            <person name="Ennen J."/>
            <person name="Qualis C.P."/>
            <person name="Ribeiro J.M.C."/>
        </authorList>
    </citation>
    <scope>NUCLEOTIDE SEQUENCE</scope>
    <source>
        <strain evidence="2">Removed</strain>
        <tissue evidence="2">Salivary glands</tissue>
    </source>
</reference>
<keyword evidence="1" id="KW-0472">Membrane</keyword>
<proteinExistence type="predicted"/>
<name>A0A6M2E421_9ACAR</name>
<dbReference type="AlphaFoldDB" id="A0A6M2E421"/>